<dbReference type="CDD" id="cd04242">
    <property type="entry name" value="AAK_G5K_ProB"/>
    <property type="match status" value="1"/>
</dbReference>
<dbReference type="SUPFAM" id="SSF53633">
    <property type="entry name" value="Carbamate kinase-like"/>
    <property type="match status" value="1"/>
</dbReference>
<evidence type="ECO:0000256" key="4">
    <source>
        <dbReference type="ARBA" id="ARBA00022679"/>
    </source>
</evidence>
<evidence type="ECO:0000256" key="1">
    <source>
        <dbReference type="ARBA" id="ARBA00022490"/>
    </source>
</evidence>
<keyword evidence="2 8" id="KW-0028">Amino-acid biosynthesis</keyword>
<keyword evidence="6 8" id="KW-0418">Kinase</keyword>
<dbReference type="Pfam" id="PF01472">
    <property type="entry name" value="PUA"/>
    <property type="match status" value="1"/>
</dbReference>
<dbReference type="PANTHER" id="PTHR43654:SF1">
    <property type="entry name" value="ISOPENTENYL PHOSPHATE KINASE"/>
    <property type="match status" value="1"/>
</dbReference>
<keyword evidence="4 8" id="KW-0808">Transferase</keyword>
<comment type="function">
    <text evidence="8">Catalyzes the transfer of a phosphate group to glutamate to form L-glutamate 5-phosphate.</text>
</comment>
<keyword evidence="7 8" id="KW-0067">ATP-binding</keyword>
<dbReference type="PIRSF" id="PIRSF000729">
    <property type="entry name" value="GK"/>
    <property type="match status" value="1"/>
</dbReference>
<evidence type="ECO:0000256" key="6">
    <source>
        <dbReference type="ARBA" id="ARBA00022777"/>
    </source>
</evidence>
<dbReference type="EC" id="2.7.2.11" evidence="8"/>
<dbReference type="NCBIfam" id="TIGR01027">
    <property type="entry name" value="proB"/>
    <property type="match status" value="1"/>
</dbReference>
<evidence type="ECO:0000313" key="10">
    <source>
        <dbReference type="EMBL" id="SHE58508.1"/>
    </source>
</evidence>
<dbReference type="EMBL" id="FQUE01000001">
    <property type="protein sequence ID" value="SHE58508.1"/>
    <property type="molecule type" value="Genomic_DNA"/>
</dbReference>
<dbReference type="OrthoDB" id="9804434at2"/>
<dbReference type="Gene3D" id="3.40.1160.10">
    <property type="entry name" value="Acetylglutamate kinase-like"/>
    <property type="match status" value="2"/>
</dbReference>
<comment type="subcellular location">
    <subcellularLocation>
        <location evidence="8">Cytoplasm</location>
    </subcellularLocation>
</comment>
<dbReference type="GO" id="GO:0055129">
    <property type="term" value="P:L-proline biosynthetic process"/>
    <property type="evidence" value="ECO:0007669"/>
    <property type="project" value="UniProtKB-UniRule"/>
</dbReference>
<comment type="similarity">
    <text evidence="8">Belongs to the glutamate 5-kinase family.</text>
</comment>
<dbReference type="InterPro" id="IPR001048">
    <property type="entry name" value="Asp/Glu/Uridylate_kinase"/>
</dbReference>
<dbReference type="Pfam" id="PF00696">
    <property type="entry name" value="AA_kinase"/>
    <property type="match status" value="1"/>
</dbReference>
<dbReference type="Proteomes" id="UP000183987">
    <property type="component" value="Unassembled WGS sequence"/>
</dbReference>
<dbReference type="HAMAP" id="MF_00456">
    <property type="entry name" value="ProB"/>
    <property type="match status" value="1"/>
</dbReference>
<feature type="binding site" evidence="8">
    <location>
        <position position="54"/>
    </location>
    <ligand>
        <name>substrate</name>
    </ligand>
</feature>
<dbReference type="STRING" id="366533.SAMN05444339_101803"/>
<comment type="catalytic activity">
    <reaction evidence="8">
        <text>L-glutamate + ATP = L-glutamyl 5-phosphate + ADP</text>
        <dbReference type="Rhea" id="RHEA:14877"/>
        <dbReference type="ChEBI" id="CHEBI:29985"/>
        <dbReference type="ChEBI" id="CHEBI:30616"/>
        <dbReference type="ChEBI" id="CHEBI:58274"/>
        <dbReference type="ChEBI" id="CHEBI:456216"/>
        <dbReference type="EC" id="2.7.2.11"/>
    </reaction>
</comment>
<feature type="binding site" evidence="8">
    <location>
        <position position="13"/>
    </location>
    <ligand>
        <name>ATP</name>
        <dbReference type="ChEBI" id="CHEBI:30616"/>
    </ligand>
</feature>
<evidence type="ECO:0000256" key="7">
    <source>
        <dbReference type="ARBA" id="ARBA00022840"/>
    </source>
</evidence>
<dbReference type="PRINTS" id="PR00474">
    <property type="entry name" value="GLU5KINASE"/>
</dbReference>
<dbReference type="InterPro" id="IPR041739">
    <property type="entry name" value="G5K_ProB"/>
</dbReference>
<dbReference type="GO" id="GO:0003723">
    <property type="term" value="F:RNA binding"/>
    <property type="evidence" value="ECO:0007669"/>
    <property type="project" value="InterPro"/>
</dbReference>
<feature type="binding site" evidence="8">
    <location>
        <position position="141"/>
    </location>
    <ligand>
        <name>substrate</name>
    </ligand>
</feature>
<dbReference type="PROSITE" id="PS00902">
    <property type="entry name" value="GLUTAMATE_5_KINASE"/>
    <property type="match status" value="1"/>
</dbReference>
<keyword evidence="5 8" id="KW-0547">Nucleotide-binding</keyword>
<keyword evidence="1 8" id="KW-0963">Cytoplasm</keyword>
<dbReference type="AlphaFoldDB" id="A0A1M4UPB8"/>
<evidence type="ECO:0000313" key="11">
    <source>
        <dbReference type="Proteomes" id="UP000183987"/>
    </source>
</evidence>
<dbReference type="SMART" id="SM00359">
    <property type="entry name" value="PUA"/>
    <property type="match status" value="1"/>
</dbReference>
<dbReference type="PROSITE" id="PS50890">
    <property type="entry name" value="PUA"/>
    <property type="match status" value="1"/>
</dbReference>
<feature type="binding site" evidence="8">
    <location>
        <position position="153"/>
    </location>
    <ligand>
        <name>substrate</name>
    </ligand>
</feature>
<dbReference type="GO" id="GO:0005829">
    <property type="term" value="C:cytosol"/>
    <property type="evidence" value="ECO:0007669"/>
    <property type="project" value="TreeGrafter"/>
</dbReference>
<comment type="pathway">
    <text evidence="8">Amino-acid biosynthesis; L-proline biosynthesis; L-glutamate 5-semialdehyde from L-glutamate: step 1/2.</text>
</comment>
<evidence type="ECO:0000259" key="9">
    <source>
        <dbReference type="SMART" id="SM00359"/>
    </source>
</evidence>
<proteinExistence type="inferred from homology"/>
<dbReference type="InterPro" id="IPR015947">
    <property type="entry name" value="PUA-like_sf"/>
</dbReference>
<dbReference type="CDD" id="cd21157">
    <property type="entry name" value="PUA_G5K"/>
    <property type="match status" value="1"/>
</dbReference>
<evidence type="ECO:0000256" key="8">
    <source>
        <dbReference type="HAMAP-Rule" id="MF_00456"/>
    </source>
</evidence>
<evidence type="ECO:0000256" key="2">
    <source>
        <dbReference type="ARBA" id="ARBA00022605"/>
    </source>
</evidence>
<feature type="binding site" evidence="8">
    <location>
        <begin position="173"/>
        <end position="174"/>
    </location>
    <ligand>
        <name>ATP</name>
        <dbReference type="ChEBI" id="CHEBI:30616"/>
    </ligand>
</feature>
<sequence length="374" mass="38830">MATLTAARRLVVKIGSALLVDRTTGALRADWLASLAQDVARIRARGTDVILVSSGSIALGRGVLGLARGELPLEQSQAAAAVGQIQLARAYQDVLDPLGIVTAQVLVTLDDSTDRRRYLNSRATMETLLSLGVVPIVNENDTIATDEIRYGDNDRLAAQVAVTVGADQLVLLSDVDGLYTANPQSDSTAEFIPQVAQITPAIMAMAGDAVSGLSKGGMKTKVLAARVATEAGCALCIALGSTDNPLLALENGARVTWFAAQTTPQAARKRWIAAMKPRGTFTVDAGADAALHDGKSLLPAGVAAVSGSFDRGDPVEIVGTTGAPLGLGLTNYSSAEAGQIRGHRSAEVEAILGYKGRAALIHRDDMVLQDKGTP</sequence>
<evidence type="ECO:0000256" key="3">
    <source>
        <dbReference type="ARBA" id="ARBA00022650"/>
    </source>
</evidence>
<dbReference type="InterPro" id="IPR019797">
    <property type="entry name" value="Glutamate_5-kinase_CS"/>
</dbReference>
<dbReference type="FunFam" id="3.40.1160.10:FF:000018">
    <property type="entry name" value="Glutamate 5-kinase"/>
    <property type="match status" value="1"/>
</dbReference>
<organism evidence="10 11">
    <name type="scientific">Loktanella atrilutea</name>
    <dbReference type="NCBI Taxonomy" id="366533"/>
    <lineage>
        <taxon>Bacteria</taxon>
        <taxon>Pseudomonadati</taxon>
        <taxon>Pseudomonadota</taxon>
        <taxon>Alphaproteobacteria</taxon>
        <taxon>Rhodobacterales</taxon>
        <taxon>Roseobacteraceae</taxon>
        <taxon>Loktanella</taxon>
    </lineage>
</organism>
<dbReference type="GO" id="GO:0004349">
    <property type="term" value="F:glutamate 5-kinase activity"/>
    <property type="evidence" value="ECO:0007669"/>
    <property type="project" value="UniProtKB-UniRule"/>
</dbReference>
<dbReference type="GO" id="GO:0005524">
    <property type="term" value="F:ATP binding"/>
    <property type="evidence" value="ECO:0007669"/>
    <property type="project" value="UniProtKB-KW"/>
</dbReference>
<dbReference type="InterPro" id="IPR036393">
    <property type="entry name" value="AceGlu_kinase-like_sf"/>
</dbReference>
<keyword evidence="3 8" id="KW-0641">Proline biosynthesis</keyword>
<dbReference type="RefSeq" id="WP_072855855.1">
    <property type="nucleotide sequence ID" value="NZ_FQUE01000001.1"/>
</dbReference>
<dbReference type="InterPro" id="IPR001057">
    <property type="entry name" value="Glu/AcGlu_kinase"/>
</dbReference>
<comment type="caution">
    <text evidence="8">Lacks conserved residue(s) required for the propagation of feature annotation.</text>
</comment>
<reference evidence="11" key="1">
    <citation type="submission" date="2016-11" db="EMBL/GenBank/DDBJ databases">
        <authorList>
            <person name="Varghese N."/>
            <person name="Submissions S."/>
        </authorList>
    </citation>
    <scope>NUCLEOTIDE SEQUENCE [LARGE SCALE GENOMIC DNA]</scope>
    <source>
        <strain evidence="11">DSM 29326</strain>
    </source>
</reference>
<dbReference type="UniPathway" id="UPA00098">
    <property type="reaction ID" value="UER00359"/>
</dbReference>
<protein>
    <recommendedName>
        <fullName evidence="8">Glutamate 5-kinase</fullName>
        <ecNumber evidence="8">2.7.2.11</ecNumber>
    </recommendedName>
    <alternativeName>
        <fullName evidence="8">Gamma-glutamyl kinase</fullName>
        <shortName evidence="8">GK</shortName>
    </alternativeName>
</protein>
<dbReference type="InterPro" id="IPR011529">
    <property type="entry name" value="Glu_5kinase"/>
</dbReference>
<gene>
    <name evidence="8" type="primary">proB</name>
    <name evidence="10" type="ORF">SAMN05444339_101803</name>
</gene>
<dbReference type="InterPro" id="IPR005715">
    <property type="entry name" value="Glu_5kinase/COase_Synthase"/>
</dbReference>
<evidence type="ECO:0000256" key="5">
    <source>
        <dbReference type="ARBA" id="ARBA00022741"/>
    </source>
</evidence>
<dbReference type="SUPFAM" id="SSF88697">
    <property type="entry name" value="PUA domain-like"/>
    <property type="match status" value="1"/>
</dbReference>
<feature type="domain" description="PUA" evidence="9">
    <location>
        <begin position="279"/>
        <end position="361"/>
    </location>
</feature>
<name>A0A1M4UPB8_LOKAT</name>
<accession>A0A1M4UPB8</accession>
<keyword evidence="11" id="KW-1185">Reference proteome</keyword>
<dbReference type="PANTHER" id="PTHR43654">
    <property type="entry name" value="GLUTAMATE 5-KINASE"/>
    <property type="match status" value="1"/>
</dbReference>
<dbReference type="Gene3D" id="2.30.130.10">
    <property type="entry name" value="PUA domain"/>
    <property type="match status" value="1"/>
</dbReference>
<dbReference type="InterPro" id="IPR036974">
    <property type="entry name" value="PUA_sf"/>
</dbReference>
<dbReference type="InterPro" id="IPR002478">
    <property type="entry name" value="PUA"/>
</dbReference>